<evidence type="ECO:0000256" key="1">
    <source>
        <dbReference type="ARBA" id="ARBA00023529"/>
    </source>
</evidence>
<dbReference type="SUPFAM" id="SSF52743">
    <property type="entry name" value="Subtilisin-like"/>
    <property type="match status" value="1"/>
</dbReference>
<feature type="coiled-coil region" evidence="3">
    <location>
        <begin position="77"/>
        <end position="104"/>
    </location>
</feature>
<dbReference type="InterPro" id="IPR000209">
    <property type="entry name" value="Peptidase_S8/S53_dom"/>
</dbReference>
<evidence type="ECO:0000256" key="2">
    <source>
        <dbReference type="ARBA" id="ARBA00023619"/>
    </source>
</evidence>
<keyword evidence="7" id="KW-1185">Reference proteome</keyword>
<dbReference type="OMA" id="YSYCESS"/>
<evidence type="ECO:0000259" key="5">
    <source>
        <dbReference type="Pfam" id="PF00082"/>
    </source>
</evidence>
<dbReference type="RefSeq" id="XP_028533599.1">
    <property type="nucleotide sequence ID" value="XM_028677184.1"/>
</dbReference>
<comment type="catalytic activity">
    <reaction evidence="1">
        <text>Hydrolysis of proteins with broad specificity for peptide bonds, and a preference for a large uncharged residue in P1. Hydrolyzes peptide amides.</text>
        <dbReference type="EC" id="3.4.21.62"/>
    </reaction>
</comment>
<keyword evidence="3" id="KW-0175">Coiled coil</keyword>
<feature type="compositionally biased region" description="Basic residues" evidence="4">
    <location>
        <begin position="871"/>
        <end position="928"/>
    </location>
</feature>
<dbReference type="Gene3D" id="3.40.50.200">
    <property type="entry name" value="Peptidase S8/S53 domain"/>
    <property type="match status" value="1"/>
</dbReference>
<protein>
    <recommendedName>
        <fullName evidence="2">subtilisin</fullName>
        <ecNumber evidence="2">3.4.21.62</ecNumber>
    </recommendedName>
</protein>
<dbReference type="EMBL" id="LN835305">
    <property type="protein sequence ID" value="CRH00596.1"/>
    <property type="molecule type" value="Genomic_DNA"/>
</dbReference>
<evidence type="ECO:0000313" key="7">
    <source>
        <dbReference type="Proteomes" id="UP000220158"/>
    </source>
</evidence>
<dbReference type="OrthoDB" id="387243at2759"/>
<organism evidence="6 7">
    <name type="scientific">Plasmodium relictum</name>
    <dbReference type="NCBI Taxonomy" id="85471"/>
    <lineage>
        <taxon>Eukaryota</taxon>
        <taxon>Sar</taxon>
        <taxon>Alveolata</taxon>
        <taxon>Apicomplexa</taxon>
        <taxon>Aconoidasida</taxon>
        <taxon>Haemosporida</taxon>
        <taxon>Plasmodiidae</taxon>
        <taxon>Plasmodium</taxon>
        <taxon>Plasmodium (Haemamoeba)</taxon>
    </lineage>
</organism>
<dbReference type="GO" id="GO:0006508">
    <property type="term" value="P:proteolysis"/>
    <property type="evidence" value="ECO:0007669"/>
    <property type="project" value="InterPro"/>
</dbReference>
<dbReference type="GO" id="GO:0004252">
    <property type="term" value="F:serine-type endopeptidase activity"/>
    <property type="evidence" value="ECO:0007669"/>
    <property type="project" value="UniProtKB-EC"/>
</dbReference>
<dbReference type="Pfam" id="PF00082">
    <property type="entry name" value="Peptidase_S8"/>
    <property type="match status" value="1"/>
</dbReference>
<dbReference type="KEGG" id="prel:PRELSG_1025200"/>
<dbReference type="VEuPathDB" id="PlasmoDB:PRELSG_1025200"/>
<feature type="compositionally biased region" description="Basic and acidic residues" evidence="4">
    <location>
        <begin position="796"/>
        <end position="805"/>
    </location>
</feature>
<dbReference type="AlphaFoldDB" id="A0A1J1H734"/>
<dbReference type="Proteomes" id="UP000220158">
    <property type="component" value="Chromosome 10"/>
</dbReference>
<evidence type="ECO:0000256" key="4">
    <source>
        <dbReference type="SAM" id="MobiDB-lite"/>
    </source>
</evidence>
<reference evidence="6 7" key="1">
    <citation type="submission" date="2015-04" db="EMBL/GenBank/DDBJ databases">
        <authorList>
            <consortium name="Pathogen Informatics"/>
        </authorList>
    </citation>
    <scope>NUCLEOTIDE SEQUENCE [LARGE SCALE GENOMIC DNA]</scope>
    <source>
        <strain evidence="6 7">SGS1</strain>
    </source>
</reference>
<accession>A0A1J1H734</accession>
<feature type="domain" description="Peptidase S8/S53" evidence="5">
    <location>
        <begin position="155"/>
        <end position="353"/>
    </location>
</feature>
<dbReference type="GeneID" id="39736719"/>
<proteinExistence type="predicted"/>
<evidence type="ECO:0000256" key="3">
    <source>
        <dbReference type="SAM" id="Coils"/>
    </source>
</evidence>
<sequence>MFFFNKNFSSLVVITILFLVLFTFKDFHFSDKFPQKNEKQRLLFENLRRIFSEKLDIYDSRNVNIPTFVELKLKNNNDKEIKKINNQNRKNEDYIKKCEDESRNFLKNIYIKIKKIFGGESFDKYDCINSVKYKKFNENLKYIMENNAAIERTPICLIDTGIDTKDNLIKHFLNSENENKNYEYYSSNFKTQKDDQYGINTENCNEHNYSYCESSNLEDINNHGTFVANTIIQSDLLKEKKVFKKSTRLVICKAFGNKASSHLTPLIKCLEYCKMKNVKIIHVSYNIYEKNEKLIRVMDDLKKSQIIIVSPSQHIYNANKERKNDDDEYRKAKFYPSSFSENYENVFSIGALEYSHLSHSDKINIKLLNKDDKEILNRDNTTLFNFTYRTYLSEKKDSDIEYSPNYASASFVNTLIVILNINPKLSLSKIRKILKKSVVVEKELKKLSEWGGYIDVFRVIDRSLKDRKKFYKLLYMELNNEEQQKLSNIDSKNASVTGLHSNTLHNQANNQRGLDKIGKNTNNDFIEFKRNQYMKKEKEKQYYNNHHDNSLLLSNNRDNDVQSLLGNINRDIPRKRENTNSLDIEKTMMDHEVNILSKDLKDSQEGITFDNNEIFNGNKNFYNSEEDKYNLNKTYPYDENVANSDNLYGSPSYVSFLQRPLSDEMLPRHEEHSKYQTYGDDYYNFGNSSNYENEYKNSNYGINRLDEDYSYENEKRFNRSAPYDFNKDIDYINNTNNYNYRDDKLSLLNQNHNSSEELYTLKNSHSPYLEESRNYTMPQPYEMQIDEPSNIHIKRDKLINKERKSNSRYSKNSKKLKKRKQRGKKPLSKRNKSGVRNLSKKTQRNRKRSKIMKKRGKKIDKNQRNKERSKIMKKRGKQIKKNQRKFISKKSKPKQKRLLKNLKRKRKLSRRIPLKKRSSLKTQRKRQPKAASKIIKNTRGLPKKKVLIKKKAFVKKQRKIYNKR</sequence>
<gene>
    <name evidence="6" type="ORF">PRELSG_1025200</name>
</gene>
<dbReference type="EC" id="3.4.21.62" evidence="2"/>
<evidence type="ECO:0000313" key="6">
    <source>
        <dbReference type="EMBL" id="CRH00596.1"/>
    </source>
</evidence>
<feature type="compositionally biased region" description="Basic residues" evidence="4">
    <location>
        <begin position="811"/>
        <end position="858"/>
    </location>
</feature>
<dbReference type="InterPro" id="IPR036852">
    <property type="entry name" value="Peptidase_S8/S53_dom_sf"/>
</dbReference>
<feature type="region of interest" description="Disordered" evidence="4">
    <location>
        <begin position="781"/>
        <end position="932"/>
    </location>
</feature>
<feature type="compositionally biased region" description="Basic and acidic residues" evidence="4">
    <location>
        <begin position="859"/>
        <end position="870"/>
    </location>
</feature>
<name>A0A1J1H734_PLARL</name>